<dbReference type="EMBL" id="CM029049">
    <property type="protein sequence ID" value="KAG2572789.1"/>
    <property type="molecule type" value="Genomic_DNA"/>
</dbReference>
<proteinExistence type="predicted"/>
<reference evidence="1" key="1">
    <citation type="submission" date="2020-05" db="EMBL/GenBank/DDBJ databases">
        <title>WGS assembly of Panicum virgatum.</title>
        <authorList>
            <person name="Lovell J.T."/>
            <person name="Jenkins J."/>
            <person name="Shu S."/>
            <person name="Juenger T.E."/>
            <person name="Schmutz J."/>
        </authorList>
    </citation>
    <scope>NUCLEOTIDE SEQUENCE</scope>
    <source>
        <strain evidence="1">AP13</strain>
    </source>
</reference>
<evidence type="ECO:0000313" key="2">
    <source>
        <dbReference type="Proteomes" id="UP000823388"/>
    </source>
</evidence>
<accession>A0A8T0QJ19</accession>
<dbReference type="Proteomes" id="UP000823388">
    <property type="component" value="Chromosome 7K"/>
</dbReference>
<dbReference type="AlphaFoldDB" id="A0A8T0QJ19"/>
<evidence type="ECO:0000313" key="1">
    <source>
        <dbReference type="EMBL" id="KAG2572789.1"/>
    </source>
</evidence>
<keyword evidence="2" id="KW-1185">Reference proteome</keyword>
<protein>
    <submittedName>
        <fullName evidence="1">Uncharacterized protein</fullName>
    </submittedName>
</protein>
<sequence>MPPPGGYQGVYSYPPPPPTQVLSNPCGTKFVVGTSLSHCIFMFIRRKRICDFPNWKIEMKPFFNVVFGELGRRKRGS</sequence>
<comment type="caution">
    <text evidence="1">The sequence shown here is derived from an EMBL/GenBank/DDBJ whole genome shotgun (WGS) entry which is preliminary data.</text>
</comment>
<gene>
    <name evidence="1" type="ORF">PVAP13_7KG202205</name>
</gene>
<name>A0A8T0QJ19_PANVG</name>
<organism evidence="1 2">
    <name type="scientific">Panicum virgatum</name>
    <name type="common">Blackwell switchgrass</name>
    <dbReference type="NCBI Taxonomy" id="38727"/>
    <lineage>
        <taxon>Eukaryota</taxon>
        <taxon>Viridiplantae</taxon>
        <taxon>Streptophyta</taxon>
        <taxon>Embryophyta</taxon>
        <taxon>Tracheophyta</taxon>
        <taxon>Spermatophyta</taxon>
        <taxon>Magnoliopsida</taxon>
        <taxon>Liliopsida</taxon>
        <taxon>Poales</taxon>
        <taxon>Poaceae</taxon>
        <taxon>PACMAD clade</taxon>
        <taxon>Panicoideae</taxon>
        <taxon>Panicodae</taxon>
        <taxon>Paniceae</taxon>
        <taxon>Panicinae</taxon>
        <taxon>Panicum</taxon>
        <taxon>Panicum sect. Hiantes</taxon>
    </lineage>
</organism>